<keyword evidence="2" id="KW-1185">Reference proteome</keyword>
<dbReference type="AlphaFoldDB" id="A0A7V7TVW8"/>
<dbReference type="InterPro" id="IPR021074">
    <property type="entry name" value="Formate_DH_dsu"/>
</dbReference>
<organism evidence="1 2">
    <name type="scientific">Plantimonas leprariae</name>
    <dbReference type="NCBI Taxonomy" id="2615207"/>
    <lineage>
        <taxon>Bacteria</taxon>
        <taxon>Pseudomonadati</taxon>
        <taxon>Pseudomonadota</taxon>
        <taxon>Alphaproteobacteria</taxon>
        <taxon>Hyphomicrobiales</taxon>
        <taxon>Aurantimonadaceae</taxon>
        <taxon>Plantimonas</taxon>
    </lineage>
</organism>
<reference evidence="1 2" key="1">
    <citation type="submission" date="2019-09" db="EMBL/GenBank/DDBJ databases">
        <title>YIM 132180 draft genome.</title>
        <authorList>
            <person name="Zhang K."/>
        </authorList>
    </citation>
    <scope>NUCLEOTIDE SEQUENCE [LARGE SCALE GENOMIC DNA]</scope>
    <source>
        <strain evidence="1 2">YIM 132180</strain>
    </source>
</reference>
<proteinExistence type="predicted"/>
<gene>
    <name evidence="1" type="ORF">F6X38_15345</name>
</gene>
<evidence type="ECO:0000313" key="1">
    <source>
        <dbReference type="EMBL" id="KAB0678853.1"/>
    </source>
</evidence>
<dbReference type="Proteomes" id="UP000432089">
    <property type="component" value="Unassembled WGS sequence"/>
</dbReference>
<dbReference type="EMBL" id="VZDO01000012">
    <property type="protein sequence ID" value="KAB0678853.1"/>
    <property type="molecule type" value="Genomic_DNA"/>
</dbReference>
<sequence>MLHDKLVHMANQIALFCASNPAGARQTANVADHINKFWDPRMREKLIAKAESGETADMHPLVVEAIPAIRRPNPAT</sequence>
<dbReference type="Pfam" id="PF11390">
    <property type="entry name" value="FdsD"/>
    <property type="match status" value="1"/>
</dbReference>
<dbReference type="RefSeq" id="WP_150971085.1">
    <property type="nucleotide sequence ID" value="NZ_VZDO01000012.1"/>
</dbReference>
<protein>
    <submittedName>
        <fullName evidence="1">Formate dehydrogenase subunit delta</fullName>
    </submittedName>
</protein>
<comment type="caution">
    <text evidence="1">The sequence shown here is derived from an EMBL/GenBank/DDBJ whole genome shotgun (WGS) entry which is preliminary data.</text>
</comment>
<name>A0A7V7TVW8_9HYPH</name>
<accession>A0A7V7TVW8</accession>
<evidence type="ECO:0000313" key="2">
    <source>
        <dbReference type="Proteomes" id="UP000432089"/>
    </source>
</evidence>